<dbReference type="EMBL" id="BKCP01011625">
    <property type="protein sequence ID" value="GER54940.1"/>
    <property type="molecule type" value="Genomic_DNA"/>
</dbReference>
<dbReference type="GO" id="GO:0004829">
    <property type="term" value="F:threonine-tRNA ligase activity"/>
    <property type="evidence" value="ECO:0007669"/>
    <property type="project" value="TreeGrafter"/>
</dbReference>
<evidence type="ECO:0000313" key="3">
    <source>
        <dbReference type="Proteomes" id="UP000325081"/>
    </source>
</evidence>
<dbReference type="AlphaFoldDB" id="A0A5A7RCA1"/>
<gene>
    <name evidence="2" type="ORF">STAS_32575</name>
</gene>
<dbReference type="Proteomes" id="UP000325081">
    <property type="component" value="Unassembled WGS sequence"/>
</dbReference>
<dbReference type="SUPFAM" id="SSF55681">
    <property type="entry name" value="Class II aaRS and biotin synthetases"/>
    <property type="match status" value="1"/>
</dbReference>
<dbReference type="PANTHER" id="PTHR11451:SF44">
    <property type="entry name" value="THREONINE--TRNA LIGASE, CHLOROPLASTIC_MITOCHONDRIAL 2"/>
    <property type="match status" value="1"/>
</dbReference>
<evidence type="ECO:0000313" key="2">
    <source>
        <dbReference type="EMBL" id="GER54940.1"/>
    </source>
</evidence>
<keyword evidence="3" id="KW-1185">Reference proteome</keyword>
<dbReference type="Gene3D" id="3.30.930.10">
    <property type="entry name" value="Bira Bifunctional Protein, Domain 2"/>
    <property type="match status" value="1"/>
</dbReference>
<reference evidence="3" key="1">
    <citation type="journal article" date="2019" name="Curr. Biol.">
        <title>Genome Sequence of Striga asiatica Provides Insight into the Evolution of Plant Parasitism.</title>
        <authorList>
            <person name="Yoshida S."/>
            <person name="Kim S."/>
            <person name="Wafula E.K."/>
            <person name="Tanskanen J."/>
            <person name="Kim Y.M."/>
            <person name="Honaas L."/>
            <person name="Yang Z."/>
            <person name="Spallek T."/>
            <person name="Conn C.E."/>
            <person name="Ichihashi Y."/>
            <person name="Cheong K."/>
            <person name="Cui S."/>
            <person name="Der J.P."/>
            <person name="Gundlach H."/>
            <person name="Jiao Y."/>
            <person name="Hori C."/>
            <person name="Ishida J.K."/>
            <person name="Kasahara H."/>
            <person name="Kiba T."/>
            <person name="Kim M.S."/>
            <person name="Koo N."/>
            <person name="Laohavisit A."/>
            <person name="Lee Y.H."/>
            <person name="Lumba S."/>
            <person name="McCourt P."/>
            <person name="Mortimer J.C."/>
            <person name="Mutuku J.M."/>
            <person name="Nomura T."/>
            <person name="Sasaki-Sekimoto Y."/>
            <person name="Seto Y."/>
            <person name="Wang Y."/>
            <person name="Wakatake T."/>
            <person name="Sakakibara H."/>
            <person name="Demura T."/>
            <person name="Yamaguchi S."/>
            <person name="Yoneyama K."/>
            <person name="Manabe R.I."/>
            <person name="Nelson D.C."/>
            <person name="Schulman A.H."/>
            <person name="Timko M.P."/>
            <person name="dePamphilis C.W."/>
            <person name="Choi D."/>
            <person name="Shirasu K."/>
        </authorList>
    </citation>
    <scope>NUCLEOTIDE SEQUENCE [LARGE SCALE GENOMIC DNA]</scope>
    <source>
        <strain evidence="3">cv. UVA1</strain>
    </source>
</reference>
<dbReference type="InterPro" id="IPR045864">
    <property type="entry name" value="aa-tRNA-synth_II/BPL/LPL"/>
</dbReference>
<accession>A0A5A7RCA1</accession>
<keyword evidence="2" id="KW-0436">Ligase</keyword>
<comment type="caution">
    <text evidence="2">The sequence shown here is derived from an EMBL/GenBank/DDBJ whole genome shotgun (WGS) entry which is preliminary data.</text>
</comment>
<proteinExistence type="predicted"/>
<organism evidence="2 3">
    <name type="scientific">Striga asiatica</name>
    <name type="common">Asiatic witchweed</name>
    <name type="synonym">Buchnera asiatica</name>
    <dbReference type="NCBI Taxonomy" id="4170"/>
    <lineage>
        <taxon>Eukaryota</taxon>
        <taxon>Viridiplantae</taxon>
        <taxon>Streptophyta</taxon>
        <taxon>Embryophyta</taxon>
        <taxon>Tracheophyta</taxon>
        <taxon>Spermatophyta</taxon>
        <taxon>Magnoliopsida</taxon>
        <taxon>eudicotyledons</taxon>
        <taxon>Gunneridae</taxon>
        <taxon>Pentapetalae</taxon>
        <taxon>asterids</taxon>
        <taxon>lamiids</taxon>
        <taxon>Lamiales</taxon>
        <taxon>Orobanchaceae</taxon>
        <taxon>Buchnereae</taxon>
        <taxon>Striga</taxon>
    </lineage>
</organism>
<dbReference type="GO" id="GO:0006435">
    <property type="term" value="P:threonyl-tRNA aminoacylation"/>
    <property type="evidence" value="ECO:0007669"/>
    <property type="project" value="TreeGrafter"/>
</dbReference>
<name>A0A5A7RCA1_STRAF</name>
<evidence type="ECO:0000256" key="1">
    <source>
        <dbReference type="ARBA" id="ARBA00022917"/>
    </source>
</evidence>
<dbReference type="GO" id="GO:0009570">
    <property type="term" value="C:chloroplast stroma"/>
    <property type="evidence" value="ECO:0007669"/>
    <property type="project" value="TreeGrafter"/>
</dbReference>
<sequence length="157" mass="17628">MLQGIYGTAWESAEKLKAYIHFEEEAKRRDQRRIGHDLDLFSIQDEASGGLVFWHPKGAILFIRDFSPISVIECPLMCYCQTAAALPPFDAAVRRGHRAVEHRDGPGVQAAYVGQTTAVRCGHYSVERHHESNVHDSSSSPATGIYFQSVTSRQRRL</sequence>
<keyword evidence="1" id="KW-0648">Protein biosynthesis</keyword>
<protein>
    <submittedName>
        <fullName evidence="2">Threonine--tRNA ligase</fullName>
    </submittedName>
</protein>
<dbReference type="PANTHER" id="PTHR11451">
    <property type="entry name" value="THREONINE-TRNA LIGASE"/>
    <property type="match status" value="1"/>
</dbReference>